<feature type="transmembrane region" description="Helical" evidence="1">
    <location>
        <begin position="12"/>
        <end position="34"/>
    </location>
</feature>
<evidence type="ECO:0000313" key="3">
    <source>
        <dbReference type="Proteomes" id="UP001569963"/>
    </source>
</evidence>
<accession>A0ABV4QAE6</accession>
<dbReference type="RefSeq" id="WP_371950056.1">
    <property type="nucleotide sequence ID" value="NZ_JAXCEI010000006.1"/>
</dbReference>
<dbReference type="EMBL" id="JAXCEI010000006">
    <property type="protein sequence ID" value="MFA1540137.1"/>
    <property type="molecule type" value="Genomic_DNA"/>
</dbReference>
<name>A0ABV4QAE6_9ACTN</name>
<organism evidence="2 3">
    <name type="scientific">Actinomadura monticuli</name>
    <dbReference type="NCBI Taxonomy" id="3097367"/>
    <lineage>
        <taxon>Bacteria</taxon>
        <taxon>Bacillati</taxon>
        <taxon>Actinomycetota</taxon>
        <taxon>Actinomycetes</taxon>
        <taxon>Streptosporangiales</taxon>
        <taxon>Thermomonosporaceae</taxon>
        <taxon>Actinomadura</taxon>
    </lineage>
</organism>
<gene>
    <name evidence="2" type="ORF">SM611_14460</name>
</gene>
<evidence type="ECO:0000313" key="2">
    <source>
        <dbReference type="EMBL" id="MFA1540137.1"/>
    </source>
</evidence>
<keyword evidence="3" id="KW-1185">Reference proteome</keyword>
<evidence type="ECO:0000256" key="1">
    <source>
        <dbReference type="SAM" id="Phobius"/>
    </source>
</evidence>
<reference evidence="2 3" key="1">
    <citation type="submission" date="2023-11" db="EMBL/GenBank/DDBJ databases">
        <title>Actinomadura monticuli sp. nov., isolated from volcanic ash.</title>
        <authorList>
            <person name="Lee S.D."/>
            <person name="Yang H."/>
            <person name="Kim I.S."/>
        </authorList>
    </citation>
    <scope>NUCLEOTIDE SEQUENCE [LARGE SCALE GENOMIC DNA]</scope>
    <source>
        <strain evidence="2 3">DLS-62</strain>
    </source>
</reference>
<keyword evidence="1" id="KW-0812">Transmembrane</keyword>
<protein>
    <submittedName>
        <fullName evidence="2">Uncharacterized protein</fullName>
    </submittedName>
</protein>
<dbReference type="Proteomes" id="UP001569963">
    <property type="component" value="Unassembled WGS sequence"/>
</dbReference>
<keyword evidence="1" id="KW-0472">Membrane</keyword>
<keyword evidence="1" id="KW-1133">Transmembrane helix</keyword>
<sequence>MSRARKRRQSTPLNWELLLGLVATAFIIYVWVWAATQGGPPW</sequence>
<comment type="caution">
    <text evidence="2">The sequence shown here is derived from an EMBL/GenBank/DDBJ whole genome shotgun (WGS) entry which is preliminary data.</text>
</comment>
<proteinExistence type="predicted"/>